<keyword evidence="2" id="KW-0521">NADP</keyword>
<evidence type="ECO:0000256" key="1">
    <source>
        <dbReference type="ARBA" id="ARBA00006328"/>
    </source>
</evidence>
<comment type="caution">
    <text evidence="4">The sequence shown here is derived from an EMBL/GenBank/DDBJ whole genome shotgun (WGS) entry which is preliminary data.</text>
</comment>
<evidence type="ECO:0000313" key="5">
    <source>
        <dbReference type="Proteomes" id="UP001310890"/>
    </source>
</evidence>
<evidence type="ECO:0000313" key="4">
    <source>
        <dbReference type="EMBL" id="KAK5110340.1"/>
    </source>
</evidence>
<dbReference type="EMBL" id="JAVRRL010000050">
    <property type="protein sequence ID" value="KAK5110340.1"/>
    <property type="molecule type" value="Genomic_DNA"/>
</dbReference>
<feature type="domain" description="NmrA-like" evidence="3">
    <location>
        <begin position="5"/>
        <end position="252"/>
    </location>
</feature>
<dbReference type="GO" id="GO:0005634">
    <property type="term" value="C:nucleus"/>
    <property type="evidence" value="ECO:0007669"/>
    <property type="project" value="TreeGrafter"/>
</dbReference>
<comment type="similarity">
    <text evidence="1">Belongs to the NmrA-type oxidoreductase family.</text>
</comment>
<reference evidence="4" key="1">
    <citation type="submission" date="2023-08" db="EMBL/GenBank/DDBJ databases">
        <title>Black Yeasts Isolated from many extreme environments.</title>
        <authorList>
            <person name="Coleine C."/>
            <person name="Stajich J.E."/>
            <person name="Selbmann L."/>
        </authorList>
    </citation>
    <scope>NUCLEOTIDE SEQUENCE</scope>
    <source>
        <strain evidence="4">CCFEE 5401</strain>
    </source>
</reference>
<protein>
    <recommendedName>
        <fullName evidence="3">NmrA-like domain-containing protein</fullName>
    </recommendedName>
</protein>
<organism evidence="4 5">
    <name type="scientific">Meristemomyces frigidus</name>
    <dbReference type="NCBI Taxonomy" id="1508187"/>
    <lineage>
        <taxon>Eukaryota</taxon>
        <taxon>Fungi</taxon>
        <taxon>Dikarya</taxon>
        <taxon>Ascomycota</taxon>
        <taxon>Pezizomycotina</taxon>
        <taxon>Dothideomycetes</taxon>
        <taxon>Dothideomycetidae</taxon>
        <taxon>Mycosphaerellales</taxon>
        <taxon>Teratosphaeriaceae</taxon>
        <taxon>Meristemomyces</taxon>
    </lineage>
</organism>
<dbReference type="PANTHER" id="PTHR42748:SF31">
    <property type="entry name" value="NMRA-LIKE DOMAIN-CONTAINING PROTEIN-RELATED"/>
    <property type="match status" value="1"/>
</dbReference>
<dbReference type="Gene3D" id="3.90.25.10">
    <property type="entry name" value="UDP-galactose 4-epimerase, domain 1"/>
    <property type="match status" value="1"/>
</dbReference>
<dbReference type="SUPFAM" id="SSF51735">
    <property type="entry name" value="NAD(P)-binding Rossmann-fold domains"/>
    <property type="match status" value="1"/>
</dbReference>
<dbReference type="Pfam" id="PF05368">
    <property type="entry name" value="NmrA"/>
    <property type="match status" value="1"/>
</dbReference>
<dbReference type="PANTHER" id="PTHR42748">
    <property type="entry name" value="NITROGEN METABOLITE REPRESSION PROTEIN NMRA FAMILY MEMBER"/>
    <property type="match status" value="1"/>
</dbReference>
<name>A0AAN7YN54_9PEZI</name>
<dbReference type="Gene3D" id="3.40.50.720">
    <property type="entry name" value="NAD(P)-binding Rossmann-like Domain"/>
    <property type="match status" value="1"/>
</dbReference>
<dbReference type="Proteomes" id="UP001310890">
    <property type="component" value="Unassembled WGS sequence"/>
</dbReference>
<dbReference type="InterPro" id="IPR008030">
    <property type="entry name" value="NmrA-like"/>
</dbReference>
<sequence length="316" mass="34606">MTPPTILIVGATGNTGFPLTTYLPSLLPRTNTLRHYRILALTRNQASPSAQELAKLPGVETAEHNWTELDDTWLRSQNVKRIFIASHNEPSQFAEEGQFLGNALRAGVGYVVRISTTAANVKPDHPAYYPRTHWAIEQMLDQPEFEAMKWTSLQPNIFFNFVLPGAVEVIKEFKKTGKQIPLALMIAEDVPVGLIDPGDVGILAAHLLAQDDVAEYNRARLVLNGPGDVTGAQVAEMVEERIGAKIEKVTYRDVGFVERMAEQVPQAKNLIRSVRFAPVTAWEGLCKAETTSKEVLGLAAPRTTAAQALDALLAGS</sequence>
<dbReference type="InterPro" id="IPR051164">
    <property type="entry name" value="NmrA-like_oxidored"/>
</dbReference>
<evidence type="ECO:0000259" key="3">
    <source>
        <dbReference type="Pfam" id="PF05368"/>
    </source>
</evidence>
<accession>A0AAN7YN54</accession>
<dbReference type="InterPro" id="IPR036291">
    <property type="entry name" value="NAD(P)-bd_dom_sf"/>
</dbReference>
<dbReference type="AlphaFoldDB" id="A0AAN7YN54"/>
<proteinExistence type="inferred from homology"/>
<evidence type="ECO:0000256" key="2">
    <source>
        <dbReference type="ARBA" id="ARBA00022857"/>
    </source>
</evidence>
<gene>
    <name evidence="4" type="ORF">LTR62_006048</name>
</gene>